<evidence type="ECO:0000313" key="2">
    <source>
        <dbReference type="Proteomes" id="UP000018951"/>
    </source>
</evidence>
<gene>
    <name evidence="1" type="ORF">P857_1093</name>
</gene>
<dbReference type="AlphaFoldDB" id="W2V372"/>
<organism evidence="1 2">
    <name type="scientific">Candidatus Xenolissoclinum pacificiensis L6</name>
    <dbReference type="NCBI Taxonomy" id="1401685"/>
    <lineage>
        <taxon>Bacteria</taxon>
        <taxon>Pseudomonadati</taxon>
        <taxon>Pseudomonadota</taxon>
        <taxon>Alphaproteobacteria</taxon>
        <taxon>Rickettsiales</taxon>
        <taxon>Anaplasmataceae</taxon>
        <taxon>Candidatus Xenolissoclinum</taxon>
    </lineage>
</organism>
<accession>W2V372</accession>
<reference evidence="1 2" key="1">
    <citation type="journal article" date="2013" name="PLoS ONE">
        <title>Bacterial endosymbiosis in a chordate host: long-term co-evolution and conservation of secondary metabolism.</title>
        <authorList>
            <person name="Kwan J.C."/>
            <person name="Schmidt E.W."/>
        </authorList>
    </citation>
    <scope>NUCLEOTIDE SEQUENCE [LARGE SCALE GENOMIC DNA]</scope>
    <source>
        <strain evidence="2">L6</strain>
    </source>
</reference>
<dbReference type="EMBL" id="AXCJ01000001">
    <property type="protein sequence ID" value="ETO91913.1"/>
    <property type="molecule type" value="Genomic_DNA"/>
</dbReference>
<comment type="caution">
    <text evidence="1">The sequence shown here is derived from an EMBL/GenBank/DDBJ whole genome shotgun (WGS) entry which is preliminary data.</text>
</comment>
<protein>
    <submittedName>
        <fullName evidence="1">Uncharacterized protein</fullName>
    </submittedName>
</protein>
<evidence type="ECO:0000313" key="1">
    <source>
        <dbReference type="EMBL" id="ETO91913.1"/>
    </source>
</evidence>
<sequence length="39" mass="4570">MLDIEELLKFCYTKVKFKDFCSTARKWTVLAMMGCGTLF</sequence>
<name>W2V372_9RICK</name>
<dbReference type="Proteomes" id="UP000018951">
    <property type="component" value="Unassembled WGS sequence"/>
</dbReference>
<keyword evidence="2" id="KW-1185">Reference proteome</keyword>
<proteinExistence type="predicted"/>